<dbReference type="GO" id="GO:0080120">
    <property type="term" value="P:CAAX-box protein maturation"/>
    <property type="evidence" value="ECO:0007669"/>
    <property type="project" value="UniProtKB-ARBA"/>
</dbReference>
<keyword evidence="1" id="KW-1133">Transmembrane helix</keyword>
<evidence type="ECO:0000313" key="4">
    <source>
        <dbReference type="Proteomes" id="UP000294796"/>
    </source>
</evidence>
<reference evidence="3 4" key="1">
    <citation type="submission" date="2019-03" db="EMBL/GenBank/DDBJ databases">
        <title>Luteimonas zhaokaii sp.nov., isolated from the rectal contents of Plateau pika in Yushu, Qinghai Province, China.</title>
        <authorList>
            <person name="Zhang G."/>
        </authorList>
    </citation>
    <scope>NUCLEOTIDE SEQUENCE [LARGE SCALE GENOMIC DNA]</scope>
    <source>
        <strain evidence="3 4">B9</strain>
    </source>
</reference>
<accession>A0A4R5TJU9</accession>
<keyword evidence="3" id="KW-0378">Hydrolase</keyword>
<gene>
    <name evidence="3" type="ORF">E2F46_13710</name>
</gene>
<evidence type="ECO:0000256" key="1">
    <source>
        <dbReference type="SAM" id="Phobius"/>
    </source>
</evidence>
<name>A0A4R5TJU9_9GAMM</name>
<dbReference type="OrthoDB" id="7632478at2"/>
<keyword evidence="3" id="KW-0645">Protease</keyword>
<protein>
    <submittedName>
        <fullName evidence="3">CPBP family intramembrane metalloprotease</fullName>
    </submittedName>
</protein>
<feature type="transmembrane region" description="Helical" evidence="1">
    <location>
        <begin position="196"/>
        <end position="213"/>
    </location>
</feature>
<evidence type="ECO:0000313" key="3">
    <source>
        <dbReference type="EMBL" id="TDK22514.1"/>
    </source>
</evidence>
<keyword evidence="3" id="KW-0482">Metalloprotease</keyword>
<comment type="caution">
    <text evidence="3">The sequence shown here is derived from an EMBL/GenBank/DDBJ whole genome shotgun (WGS) entry which is preliminary data.</text>
</comment>
<dbReference type="EMBL" id="SMTF01000013">
    <property type="protein sequence ID" value="TDK22514.1"/>
    <property type="molecule type" value="Genomic_DNA"/>
</dbReference>
<dbReference type="InterPro" id="IPR003675">
    <property type="entry name" value="Rce1/LyrA-like_dom"/>
</dbReference>
<dbReference type="Pfam" id="PF02517">
    <property type="entry name" value="Rce1-like"/>
    <property type="match status" value="1"/>
</dbReference>
<dbReference type="RefSeq" id="WP_133323024.1">
    <property type="nucleotide sequence ID" value="NZ_SMTF01000013.1"/>
</dbReference>
<feature type="transmembrane region" description="Helical" evidence="1">
    <location>
        <begin position="225"/>
        <end position="249"/>
    </location>
</feature>
<keyword evidence="1" id="KW-0472">Membrane</keyword>
<keyword evidence="1" id="KW-0812">Transmembrane</keyword>
<keyword evidence="4" id="KW-1185">Reference proteome</keyword>
<feature type="transmembrane region" description="Helical" evidence="1">
    <location>
        <begin position="12"/>
        <end position="36"/>
    </location>
</feature>
<feature type="transmembrane region" description="Helical" evidence="1">
    <location>
        <begin position="164"/>
        <end position="190"/>
    </location>
</feature>
<dbReference type="AlphaFoldDB" id="A0A4R5TJU9"/>
<evidence type="ECO:0000259" key="2">
    <source>
        <dbReference type="Pfam" id="PF02517"/>
    </source>
</evidence>
<dbReference type="Proteomes" id="UP000294796">
    <property type="component" value="Unassembled WGS sequence"/>
</dbReference>
<dbReference type="GO" id="GO:0004175">
    <property type="term" value="F:endopeptidase activity"/>
    <property type="evidence" value="ECO:0007669"/>
    <property type="project" value="UniProtKB-ARBA"/>
</dbReference>
<organism evidence="3 4">
    <name type="scientific">Luteimonas aestuarii</name>
    <dbReference type="NCBI Taxonomy" id="453837"/>
    <lineage>
        <taxon>Bacteria</taxon>
        <taxon>Pseudomonadati</taxon>
        <taxon>Pseudomonadota</taxon>
        <taxon>Gammaproteobacteria</taxon>
        <taxon>Lysobacterales</taxon>
        <taxon>Lysobacteraceae</taxon>
        <taxon>Luteimonas</taxon>
    </lineage>
</organism>
<feature type="domain" description="CAAX prenyl protease 2/Lysostaphin resistance protein A-like" evidence="2">
    <location>
        <begin position="165"/>
        <end position="251"/>
    </location>
</feature>
<sequence length="270" mass="28200">MFESAMTPAEGIAPGPVALVLTTALLAWLAIGEAIAGRVSFRRFLDDLAAGVPDARSRLYRSWTRWSWVLAAGVLLLAALAPGFGLARLGIAWPQWSSLAAASAGSGFIKGVLIGTVLMLVVSIVAGGVAVNRLRREGAAPAPEAANHAVTALLPRSRRERRGYAFLSLTAGVTEEIVYRGFVLAAMVVLLPPLPALAYLLLSGVVFGLAHAYQGRAGVVTTGIIGVLFMGAYLATGSLLLPIALHVLMDLNGLRLHAQPDSPPAGTHRD</sequence>
<dbReference type="GO" id="GO:0006508">
    <property type="term" value="P:proteolysis"/>
    <property type="evidence" value="ECO:0007669"/>
    <property type="project" value="UniProtKB-KW"/>
</dbReference>
<dbReference type="GO" id="GO:0008237">
    <property type="term" value="F:metallopeptidase activity"/>
    <property type="evidence" value="ECO:0007669"/>
    <property type="project" value="UniProtKB-KW"/>
</dbReference>
<feature type="transmembrane region" description="Helical" evidence="1">
    <location>
        <begin position="107"/>
        <end position="131"/>
    </location>
</feature>
<proteinExistence type="predicted"/>
<feature type="transmembrane region" description="Helical" evidence="1">
    <location>
        <begin position="66"/>
        <end position="87"/>
    </location>
</feature>